<dbReference type="EMBL" id="CAJNJQ010000564">
    <property type="protein sequence ID" value="CAE7086087.1"/>
    <property type="molecule type" value="Genomic_DNA"/>
</dbReference>
<accession>A0A8H3HLQ8</accession>
<evidence type="ECO:0000259" key="3">
    <source>
        <dbReference type="Pfam" id="PF00005"/>
    </source>
</evidence>
<comment type="similarity">
    <text evidence="1">Belongs to the ABC transporter superfamily.</text>
</comment>
<dbReference type="InterPro" id="IPR003439">
    <property type="entry name" value="ABC_transporter-like_ATP-bd"/>
</dbReference>
<dbReference type="Pfam" id="PF00005">
    <property type="entry name" value="ABC_tran"/>
    <property type="match status" value="1"/>
</dbReference>
<organism evidence="4 5">
    <name type="scientific">Rhizoctonia solani</name>
    <dbReference type="NCBI Taxonomy" id="456999"/>
    <lineage>
        <taxon>Eukaryota</taxon>
        <taxon>Fungi</taxon>
        <taxon>Dikarya</taxon>
        <taxon>Basidiomycota</taxon>
        <taxon>Agaricomycotina</taxon>
        <taxon>Agaricomycetes</taxon>
        <taxon>Cantharellales</taxon>
        <taxon>Ceratobasidiaceae</taxon>
        <taxon>Rhizoctonia</taxon>
    </lineage>
</organism>
<gene>
    <name evidence="4" type="ORF">RDB_LOCUS28052</name>
</gene>
<dbReference type="AlphaFoldDB" id="A0A8H3HLQ8"/>
<comment type="caution">
    <text evidence="4">The sequence shown here is derived from an EMBL/GenBank/DDBJ whole genome shotgun (WGS) entry which is preliminary data.</text>
</comment>
<proteinExistence type="inferred from homology"/>
<reference evidence="4" key="1">
    <citation type="submission" date="2021-01" db="EMBL/GenBank/DDBJ databases">
        <authorList>
            <person name="Kaushik A."/>
        </authorList>
    </citation>
    <scope>NUCLEOTIDE SEQUENCE</scope>
    <source>
        <strain evidence="4">AG5</strain>
    </source>
</reference>
<name>A0A8H3HLQ8_9AGAM</name>
<keyword evidence="2" id="KW-0813">Transport</keyword>
<dbReference type="GO" id="GO:0016887">
    <property type="term" value="F:ATP hydrolysis activity"/>
    <property type="evidence" value="ECO:0007669"/>
    <property type="project" value="InterPro"/>
</dbReference>
<evidence type="ECO:0000256" key="2">
    <source>
        <dbReference type="ARBA" id="ARBA00022448"/>
    </source>
</evidence>
<protein>
    <recommendedName>
        <fullName evidence="3">ABC transporter domain-containing protein</fullName>
    </recommendedName>
</protein>
<dbReference type="Gene3D" id="3.40.50.300">
    <property type="entry name" value="P-loop containing nucleotide triphosphate hydrolases"/>
    <property type="match status" value="1"/>
</dbReference>
<sequence length="183" mass="20366">MITGDHPQSYSQPADSLRLFSKPRRSVPTTTLQRKIGLVSPEQFSAFPRRLPGLSVRDAIGTGFDSTYAFRLRTKEEEARIDELIDAFGFGVGKDGEKEFALLSAGEQALVLFMRALVSKASLLILDEPFAGMDDSTVTKTKRYLSEKLAPHQAVILVTHWDEEVPWPSTVVRQLQLKNGTCL</sequence>
<evidence type="ECO:0000313" key="5">
    <source>
        <dbReference type="Proteomes" id="UP000663827"/>
    </source>
</evidence>
<dbReference type="Proteomes" id="UP000663827">
    <property type="component" value="Unassembled WGS sequence"/>
</dbReference>
<dbReference type="GO" id="GO:0005524">
    <property type="term" value="F:ATP binding"/>
    <property type="evidence" value="ECO:0007669"/>
    <property type="project" value="InterPro"/>
</dbReference>
<dbReference type="InterPro" id="IPR027417">
    <property type="entry name" value="P-loop_NTPase"/>
</dbReference>
<dbReference type="SUPFAM" id="SSF52540">
    <property type="entry name" value="P-loop containing nucleoside triphosphate hydrolases"/>
    <property type="match status" value="1"/>
</dbReference>
<dbReference type="PANTHER" id="PTHR43117">
    <property type="entry name" value="OSMOPROTECTANT IMPORT ATP-BINDING PROTEIN OSMV"/>
    <property type="match status" value="1"/>
</dbReference>
<evidence type="ECO:0000313" key="4">
    <source>
        <dbReference type="EMBL" id="CAE7086087.1"/>
    </source>
</evidence>
<feature type="domain" description="ABC transporter" evidence="3">
    <location>
        <begin position="29"/>
        <end position="131"/>
    </location>
</feature>
<dbReference type="PANTHER" id="PTHR43117:SF4">
    <property type="entry name" value="OSMOPROTECTANT IMPORT ATP-BINDING PROTEIN OSMV"/>
    <property type="match status" value="1"/>
</dbReference>
<evidence type="ECO:0000256" key="1">
    <source>
        <dbReference type="ARBA" id="ARBA00005417"/>
    </source>
</evidence>